<accession>A0A1Y1RU79</accession>
<evidence type="ECO:0000313" key="4">
    <source>
        <dbReference type="Proteomes" id="UP000192343"/>
    </source>
</evidence>
<gene>
    <name evidence="3" type="ORF">B4O97_16375</name>
</gene>
<keyword evidence="1" id="KW-0472">Membrane</keyword>
<feature type="transmembrane region" description="Helical" evidence="1">
    <location>
        <begin position="69"/>
        <end position="93"/>
    </location>
</feature>
<evidence type="ECO:0000313" key="3">
    <source>
        <dbReference type="EMBL" id="ORC31840.1"/>
    </source>
</evidence>
<organism evidence="3 4">
    <name type="scientific">Marispirochaeta aestuarii</name>
    <dbReference type="NCBI Taxonomy" id="1963862"/>
    <lineage>
        <taxon>Bacteria</taxon>
        <taxon>Pseudomonadati</taxon>
        <taxon>Spirochaetota</taxon>
        <taxon>Spirochaetia</taxon>
        <taxon>Spirochaetales</taxon>
        <taxon>Spirochaetaceae</taxon>
        <taxon>Marispirochaeta</taxon>
    </lineage>
</organism>
<feature type="domain" description="FHA" evidence="2">
    <location>
        <begin position="221"/>
        <end position="271"/>
    </location>
</feature>
<proteinExistence type="predicted"/>
<feature type="transmembrane region" description="Helical" evidence="1">
    <location>
        <begin position="143"/>
        <end position="161"/>
    </location>
</feature>
<feature type="transmembrane region" description="Helical" evidence="1">
    <location>
        <begin position="113"/>
        <end position="131"/>
    </location>
</feature>
<dbReference type="EMBL" id="MWQY01000023">
    <property type="protein sequence ID" value="ORC31840.1"/>
    <property type="molecule type" value="Genomic_DNA"/>
</dbReference>
<dbReference type="Gene3D" id="2.60.200.20">
    <property type="match status" value="1"/>
</dbReference>
<name>A0A1Y1RU79_9SPIO</name>
<dbReference type="SUPFAM" id="SSF49879">
    <property type="entry name" value="SMAD/FHA domain"/>
    <property type="match status" value="1"/>
</dbReference>
<feature type="transmembrane region" description="Helical" evidence="1">
    <location>
        <begin position="36"/>
        <end position="57"/>
    </location>
</feature>
<dbReference type="RefSeq" id="WP_083052500.1">
    <property type="nucleotide sequence ID" value="NZ_MWQY01000023.1"/>
</dbReference>
<dbReference type="PROSITE" id="PS51257">
    <property type="entry name" value="PROKAR_LIPOPROTEIN"/>
    <property type="match status" value="1"/>
</dbReference>
<evidence type="ECO:0000256" key="1">
    <source>
        <dbReference type="SAM" id="Phobius"/>
    </source>
</evidence>
<dbReference type="InterPro" id="IPR000253">
    <property type="entry name" value="FHA_dom"/>
</dbReference>
<dbReference type="STRING" id="1963862.B4O97_16375"/>
<keyword evidence="1" id="KW-0812">Transmembrane</keyword>
<keyword evidence="1" id="KW-1133">Transmembrane helix</keyword>
<dbReference type="CDD" id="cd00060">
    <property type="entry name" value="FHA"/>
    <property type="match status" value="1"/>
</dbReference>
<dbReference type="PROSITE" id="PS50006">
    <property type="entry name" value="FHA_DOMAIN"/>
    <property type="match status" value="1"/>
</dbReference>
<dbReference type="InterPro" id="IPR008984">
    <property type="entry name" value="SMAD_FHA_dom_sf"/>
</dbReference>
<dbReference type="OrthoDB" id="369274at2"/>
<comment type="caution">
    <text evidence="3">The sequence shown here is derived from an EMBL/GenBank/DDBJ whole genome shotgun (WGS) entry which is preliminary data.</text>
</comment>
<feature type="transmembrane region" description="Helical" evidence="1">
    <location>
        <begin position="7"/>
        <end position="24"/>
    </location>
</feature>
<dbReference type="Pfam" id="PF16697">
    <property type="entry name" value="Yop-YscD_cpl"/>
    <property type="match status" value="1"/>
</dbReference>
<feature type="transmembrane region" description="Helical" evidence="1">
    <location>
        <begin position="173"/>
        <end position="193"/>
    </location>
</feature>
<keyword evidence="4" id="KW-1185">Reference proteome</keyword>
<sequence length="293" mass="31214">MTRTIKKILYILLGFSAGCLVWVVTEPFMAVSGGTFYLRLILQGGLIGAVYGGVLGAGEGISVSLRSKALLGASLGFGIGLVAGVAAILVAQGMLLILTGSGSASIADITERYLPVARILGWTFMGALLGTVEGIRAKSLRRALFGVIGGTLGGLIGGLLFEGLNAVKVSASLLRLLGFCSLGLFIGGGFSLLESLGRFGVLKVMNGRYKGKEFILSKKSSNIGSENRCDISIPGDPDMQKFHARVFRKNREMHIERKTDASPLFVNDKSCEIQRLKYEDVLRVGHTVIRFLP</sequence>
<protein>
    <recommendedName>
        <fullName evidence="2">FHA domain-containing protein</fullName>
    </recommendedName>
</protein>
<reference evidence="3 4" key="1">
    <citation type="submission" date="2017-03" db="EMBL/GenBank/DDBJ databases">
        <title>Draft Genome sequence of Marispirochaeta sp. strain JC444.</title>
        <authorList>
            <person name="Shivani Y."/>
            <person name="Subhash Y."/>
            <person name="Sasikala C."/>
            <person name="Ramana C."/>
        </authorList>
    </citation>
    <scope>NUCLEOTIDE SEQUENCE [LARGE SCALE GENOMIC DNA]</scope>
    <source>
        <strain evidence="3 4">JC444</strain>
    </source>
</reference>
<dbReference type="InterPro" id="IPR032030">
    <property type="entry name" value="YscD_cytoplasmic_dom"/>
</dbReference>
<dbReference type="Proteomes" id="UP000192343">
    <property type="component" value="Unassembled WGS sequence"/>
</dbReference>
<dbReference type="AlphaFoldDB" id="A0A1Y1RU79"/>
<evidence type="ECO:0000259" key="2">
    <source>
        <dbReference type="PROSITE" id="PS50006"/>
    </source>
</evidence>